<dbReference type="Pfam" id="PF03094">
    <property type="entry name" value="Mlo"/>
    <property type="match status" value="2"/>
</dbReference>
<dbReference type="OrthoDB" id="1388414at2759"/>
<evidence type="ECO:0000313" key="11">
    <source>
        <dbReference type="Proteomes" id="UP000652761"/>
    </source>
</evidence>
<keyword evidence="3 8" id="KW-0812">Transmembrane</keyword>
<evidence type="ECO:0000256" key="7">
    <source>
        <dbReference type="ARBA" id="ARBA00023265"/>
    </source>
</evidence>
<evidence type="ECO:0008006" key="12">
    <source>
        <dbReference type="Google" id="ProtNLM"/>
    </source>
</evidence>
<dbReference type="PANTHER" id="PTHR31942:SF128">
    <property type="entry name" value="MLO-LIKE PROTEIN"/>
    <property type="match status" value="1"/>
</dbReference>
<dbReference type="GO" id="GO:0016020">
    <property type="term" value="C:membrane"/>
    <property type="evidence" value="ECO:0007669"/>
    <property type="project" value="UniProtKB-SubCell"/>
</dbReference>
<feature type="chain" id="PRO_5032345546" description="MLO-like protein" evidence="9">
    <location>
        <begin position="18"/>
        <end position="259"/>
    </location>
</feature>
<organism evidence="10 11">
    <name type="scientific">Colocasia esculenta</name>
    <name type="common">Wild taro</name>
    <name type="synonym">Arum esculentum</name>
    <dbReference type="NCBI Taxonomy" id="4460"/>
    <lineage>
        <taxon>Eukaryota</taxon>
        <taxon>Viridiplantae</taxon>
        <taxon>Streptophyta</taxon>
        <taxon>Embryophyta</taxon>
        <taxon>Tracheophyta</taxon>
        <taxon>Spermatophyta</taxon>
        <taxon>Magnoliopsida</taxon>
        <taxon>Liliopsida</taxon>
        <taxon>Araceae</taxon>
        <taxon>Aroideae</taxon>
        <taxon>Colocasieae</taxon>
        <taxon>Colocasia</taxon>
    </lineage>
</organism>
<keyword evidence="7" id="KW-0568">Pathogenesis-related protein</keyword>
<evidence type="ECO:0000256" key="4">
    <source>
        <dbReference type="ARBA" id="ARBA00022821"/>
    </source>
</evidence>
<evidence type="ECO:0000313" key="10">
    <source>
        <dbReference type="EMBL" id="MQM08515.1"/>
    </source>
</evidence>
<evidence type="ECO:0000256" key="1">
    <source>
        <dbReference type="ARBA" id="ARBA00004141"/>
    </source>
</evidence>
<keyword evidence="6 8" id="KW-0472">Membrane</keyword>
<comment type="subcellular location">
    <subcellularLocation>
        <location evidence="1">Membrane</location>
        <topology evidence="1">Multi-pass membrane protein</topology>
    </subcellularLocation>
</comment>
<evidence type="ECO:0000256" key="2">
    <source>
        <dbReference type="ARBA" id="ARBA00006574"/>
    </source>
</evidence>
<keyword evidence="5 8" id="KW-1133">Transmembrane helix</keyword>
<feature type="transmembrane region" description="Helical" evidence="8">
    <location>
        <begin position="213"/>
        <end position="237"/>
    </location>
</feature>
<feature type="transmembrane region" description="Helical" evidence="8">
    <location>
        <begin position="90"/>
        <end position="111"/>
    </location>
</feature>
<evidence type="ECO:0000256" key="5">
    <source>
        <dbReference type="ARBA" id="ARBA00022989"/>
    </source>
</evidence>
<proteinExistence type="inferred from homology"/>
<name>A0A843WVN7_COLES</name>
<evidence type="ECO:0000256" key="9">
    <source>
        <dbReference type="SAM" id="SignalP"/>
    </source>
</evidence>
<comment type="similarity">
    <text evidence="2">Belongs to the MLO family.</text>
</comment>
<evidence type="ECO:0000256" key="3">
    <source>
        <dbReference type="ARBA" id="ARBA00022692"/>
    </source>
</evidence>
<accession>A0A843WVN7</accession>
<dbReference type="Proteomes" id="UP000652761">
    <property type="component" value="Unassembled WGS sequence"/>
</dbReference>
<reference evidence="10" key="1">
    <citation type="submission" date="2017-07" db="EMBL/GenBank/DDBJ databases">
        <title>Taro Niue Genome Assembly and Annotation.</title>
        <authorList>
            <person name="Atibalentja N."/>
            <person name="Keating K."/>
            <person name="Fields C.J."/>
        </authorList>
    </citation>
    <scope>NUCLEOTIDE SEQUENCE</scope>
    <source>
        <strain evidence="10">Niue_2</strain>
        <tissue evidence="10">Leaf</tissue>
    </source>
</reference>
<keyword evidence="9" id="KW-0732">Signal</keyword>
<keyword evidence="4" id="KW-0611">Plant defense</keyword>
<dbReference type="AlphaFoldDB" id="A0A843WVN7"/>
<evidence type="ECO:0000256" key="6">
    <source>
        <dbReference type="ARBA" id="ARBA00023136"/>
    </source>
</evidence>
<dbReference type="GO" id="GO:0006952">
    <property type="term" value="P:defense response"/>
    <property type="evidence" value="ECO:0007669"/>
    <property type="project" value="UniProtKB-KW"/>
</dbReference>
<dbReference type="PANTHER" id="PTHR31942">
    <property type="entry name" value="MLO-LIKE PROTEIN 1"/>
    <property type="match status" value="1"/>
</dbReference>
<keyword evidence="11" id="KW-1185">Reference proteome</keyword>
<comment type="caution">
    <text evidence="10">The sequence shown here is derived from an EMBL/GenBank/DDBJ whole genome shotgun (WGS) entry which is preliminary data.</text>
</comment>
<protein>
    <recommendedName>
        <fullName evidence="12">MLO-like protein</fullName>
    </recommendedName>
</protein>
<dbReference type="EMBL" id="NMUH01004140">
    <property type="protein sequence ID" value="MQM08515.1"/>
    <property type="molecule type" value="Genomic_DNA"/>
</dbReference>
<evidence type="ECO:0000256" key="8">
    <source>
        <dbReference type="SAM" id="Phobius"/>
    </source>
</evidence>
<gene>
    <name evidence="10" type="ORF">Taro_041363</name>
</gene>
<dbReference type="InterPro" id="IPR004326">
    <property type="entry name" value="Mlo"/>
</dbReference>
<sequence>MLLGFISLLLTAGQSLISNICVPKSVGNSWHPCGKGRESSSSSDSPGRKLRQLSYDAGSLRRVLAGGGGDSDKSTQGKVALISSDGIHQLHIFIFVLAVFHVLYCITTMALGRLKVCFFRQFVWSVPKVDYLTLRHGFIMAHLAPQSSTHFDFQKYIMRSLDEDLKIILLVGTKLQVVITRMALQIMERGDVVKGVPVVQPTDDHFWFNNPKLILYLIHFVLFQNAFQLAFFVWSVYEFGLNSCFHEHNADIAIRISMG</sequence>
<feature type="signal peptide" evidence="9">
    <location>
        <begin position="1"/>
        <end position="17"/>
    </location>
</feature>